<dbReference type="PROSITE" id="PS51278">
    <property type="entry name" value="GATASE_TYPE_2"/>
    <property type="match status" value="1"/>
</dbReference>
<dbReference type="AlphaFoldDB" id="A0A9X2D405"/>
<proteinExistence type="predicted"/>
<dbReference type="Pfam" id="PF13230">
    <property type="entry name" value="GATase_4"/>
    <property type="match status" value="1"/>
</dbReference>
<dbReference type="InterPro" id="IPR052373">
    <property type="entry name" value="Gamma-glu_amide_hydrolase"/>
</dbReference>
<dbReference type="Gene3D" id="3.60.20.10">
    <property type="entry name" value="Glutamine Phosphoribosylpyrophosphate, subunit 1, domain 1"/>
    <property type="match status" value="1"/>
</dbReference>
<dbReference type="InterPro" id="IPR017932">
    <property type="entry name" value="GATase_2_dom"/>
</dbReference>
<dbReference type="PANTHER" id="PTHR43187">
    <property type="entry name" value="GLUTAMINE AMIDOTRANSFERASE DUG3-RELATED"/>
    <property type="match status" value="1"/>
</dbReference>
<accession>A0A9X2D405</accession>
<dbReference type="CDD" id="cd01908">
    <property type="entry name" value="YafJ"/>
    <property type="match status" value="1"/>
</dbReference>
<dbReference type="PANTHER" id="PTHR43187:SF1">
    <property type="entry name" value="GLUTAMINE AMIDOTRANSFERASE DUG3-RELATED"/>
    <property type="match status" value="1"/>
</dbReference>
<evidence type="ECO:0000256" key="1">
    <source>
        <dbReference type="ARBA" id="ARBA00022962"/>
    </source>
</evidence>
<organism evidence="3 4">
    <name type="scientific">Legionella maioricensis</name>
    <dbReference type="NCBI Taxonomy" id="2896528"/>
    <lineage>
        <taxon>Bacteria</taxon>
        <taxon>Pseudomonadati</taxon>
        <taxon>Pseudomonadota</taxon>
        <taxon>Gammaproteobacteria</taxon>
        <taxon>Legionellales</taxon>
        <taxon>Legionellaceae</taxon>
        <taxon>Legionella</taxon>
    </lineage>
</organism>
<keyword evidence="4" id="KW-1185">Reference proteome</keyword>
<feature type="domain" description="Glutamine amidotransferase type-2" evidence="2">
    <location>
        <begin position="2"/>
        <end position="304"/>
    </location>
</feature>
<evidence type="ECO:0000313" key="3">
    <source>
        <dbReference type="EMBL" id="MCL9685635.1"/>
    </source>
</evidence>
<sequence length="304" mass="34952">MCRVLSYLGKPIKLDELLYNPDNSLITQSYNPKLMPHMMLNLAGFGMAAWDDSFYTAELPFLYRSNALPFYDENLKCISMKVKSRCLIAHIRGVEYSDKSIVSHENVHPFLFDNTSIAFAHNGSLAGFEDIRYEIASYSKPEFKKRIRGTTDSEWMYALFLSLLPENKELGISDIFDGVLSLIDRLLFIRKKHRIMLSSPLNFFISNGSFIVATRVVLDYGHYSAKHFLSPHMIYHSLWYTYGESYGFDGDGYKMKMGKNKNSIIISSEPLTEDSTTWIEIPEYSFIGATLEKDRIQIKSLDII</sequence>
<name>A0A9X2D405_9GAMM</name>
<dbReference type="InterPro" id="IPR026869">
    <property type="entry name" value="EgtC-like"/>
</dbReference>
<reference evidence="3" key="1">
    <citation type="submission" date="2021-11" db="EMBL/GenBank/DDBJ databases">
        <title>Legionella maioricencis sp. nov., a new species isolated from hot water samples in Mallorca.</title>
        <authorList>
            <person name="Crespi S."/>
            <person name="Drasar V."/>
            <person name="Salva-Serra F."/>
            <person name="Jaen-Luchoro D."/>
            <person name="Pineiro-Iglesias B."/>
            <person name="Aliaga F."/>
            <person name="Fernandez-Juarez V."/>
            <person name="Coll G."/>
            <person name="Moore E.R.B."/>
            <person name="Bennasar-Figueras A."/>
        </authorList>
    </citation>
    <scope>NUCLEOTIDE SEQUENCE</scope>
    <source>
        <strain evidence="3">HCPI-6</strain>
    </source>
</reference>
<evidence type="ECO:0000259" key="2">
    <source>
        <dbReference type="PROSITE" id="PS51278"/>
    </source>
</evidence>
<protein>
    <submittedName>
        <fullName evidence="3">Class II glutamine amidotransferase</fullName>
    </submittedName>
</protein>
<keyword evidence="1 3" id="KW-0315">Glutamine amidotransferase</keyword>
<dbReference type="EMBL" id="JAJKBJ010000032">
    <property type="protein sequence ID" value="MCL9685635.1"/>
    <property type="molecule type" value="Genomic_DNA"/>
</dbReference>
<dbReference type="SUPFAM" id="SSF56235">
    <property type="entry name" value="N-terminal nucleophile aminohydrolases (Ntn hydrolases)"/>
    <property type="match status" value="1"/>
</dbReference>
<evidence type="ECO:0000313" key="4">
    <source>
        <dbReference type="Proteomes" id="UP001139721"/>
    </source>
</evidence>
<dbReference type="Proteomes" id="UP001139721">
    <property type="component" value="Unassembled WGS sequence"/>
</dbReference>
<gene>
    <name evidence="3" type="ORF">LOX96_16160</name>
</gene>
<comment type="caution">
    <text evidence="3">The sequence shown here is derived from an EMBL/GenBank/DDBJ whole genome shotgun (WGS) entry which is preliminary data.</text>
</comment>
<dbReference type="InterPro" id="IPR029055">
    <property type="entry name" value="Ntn_hydrolases_N"/>
</dbReference>
<dbReference type="RefSeq" id="WP_250424513.1">
    <property type="nucleotide sequence ID" value="NZ_JAJKBJ010000032.1"/>
</dbReference>